<evidence type="ECO:0008006" key="4">
    <source>
        <dbReference type="Google" id="ProtNLM"/>
    </source>
</evidence>
<dbReference type="SUPFAM" id="SSF47781">
    <property type="entry name" value="RuvA domain 2-like"/>
    <property type="match status" value="1"/>
</dbReference>
<reference evidence="2" key="1">
    <citation type="submission" date="2023-08" db="EMBL/GenBank/DDBJ databases">
        <authorList>
            <person name="Chen Y."/>
            <person name="Shah S."/>
            <person name="Dougan E. K."/>
            <person name="Thang M."/>
            <person name="Chan C."/>
        </authorList>
    </citation>
    <scope>NUCLEOTIDE SEQUENCE</scope>
</reference>
<dbReference type="AlphaFoldDB" id="A0AA36MUJ6"/>
<evidence type="ECO:0000313" key="2">
    <source>
        <dbReference type="EMBL" id="CAJ1380461.1"/>
    </source>
</evidence>
<evidence type="ECO:0000256" key="1">
    <source>
        <dbReference type="SAM" id="Phobius"/>
    </source>
</evidence>
<keyword evidence="1" id="KW-0812">Transmembrane</keyword>
<keyword evidence="1" id="KW-0472">Membrane</keyword>
<dbReference type="Gene3D" id="1.10.150.320">
    <property type="entry name" value="Photosystem II 12 kDa extrinsic protein"/>
    <property type="match status" value="1"/>
</dbReference>
<feature type="transmembrane region" description="Helical" evidence="1">
    <location>
        <begin position="20"/>
        <end position="49"/>
    </location>
</feature>
<comment type="caution">
    <text evidence="2">The sequence shown here is derived from an EMBL/GenBank/DDBJ whole genome shotgun (WGS) entry which is preliminary data.</text>
</comment>
<feature type="transmembrane region" description="Helical" evidence="1">
    <location>
        <begin position="271"/>
        <end position="299"/>
    </location>
</feature>
<evidence type="ECO:0000313" key="3">
    <source>
        <dbReference type="Proteomes" id="UP001178507"/>
    </source>
</evidence>
<name>A0AA36MUJ6_9DINO</name>
<proteinExistence type="predicted"/>
<keyword evidence="3" id="KW-1185">Reference proteome</keyword>
<dbReference type="InterPro" id="IPR010994">
    <property type="entry name" value="RuvA_2-like"/>
</dbReference>
<keyword evidence="1" id="KW-1133">Transmembrane helix</keyword>
<gene>
    <name evidence="2" type="ORF">EVOR1521_LOCUS8395</name>
</gene>
<accession>A0AA36MUJ6</accession>
<sequence length="540" mass="61251">MVFVRWQNNVILVIQWEHFWYSLAWLLFLQLWFLLLWRWSLAIIAALLLMKRTWDLRPAVAPLAPELRTEPLEAPWRRRAAQRRHTTESSLGEPPDLVIWEAERRFMFGGFSADYLIDGFDQPQWVDGYGHECGGPQAIIFLGGQRFRYQWKVVVNADTDENGWQYAFAFTQDAQWRHTMDTVQTWVRRRQHHGRCLLGSEPAESETFAFDASPEAKAVESSLTENDQLNQYIRLYLSIRNDVDFVLGILEKHKMNLLTWKDRQVSTIVTWLLAAILLICCLVPTRVIFAGIIGFTFYIGSLMGHRKRGHRRDFLRELAKLSNSKREYHGRENWSVLEENGVTRLLLRDWCNASYKTQFNLKNLGAVGRPGGAGLPTHPAAQALQILALGDVYGNFLDHVPSDSTDYDTSCICYKLHGPLPEAERPIMDLASPQRHRDEPRVPATAPLGLTEAAQSLSRRRSATPTARVAKATTPQVAAAVVETLNTHSIEQLYTIPGIGPVSANKILIKRRGGGFGDLADVFQTLGNPVGTKIVRSLAQ</sequence>
<organism evidence="2 3">
    <name type="scientific">Effrenium voratum</name>
    <dbReference type="NCBI Taxonomy" id="2562239"/>
    <lineage>
        <taxon>Eukaryota</taxon>
        <taxon>Sar</taxon>
        <taxon>Alveolata</taxon>
        <taxon>Dinophyceae</taxon>
        <taxon>Suessiales</taxon>
        <taxon>Symbiodiniaceae</taxon>
        <taxon>Effrenium</taxon>
    </lineage>
</organism>
<protein>
    <recommendedName>
        <fullName evidence="4">Helix-hairpin-helix domain-containing protein</fullName>
    </recommendedName>
</protein>
<dbReference type="EMBL" id="CAUJNA010000713">
    <property type="protein sequence ID" value="CAJ1380461.1"/>
    <property type="molecule type" value="Genomic_DNA"/>
</dbReference>
<dbReference type="Proteomes" id="UP001178507">
    <property type="component" value="Unassembled WGS sequence"/>
</dbReference>